<keyword evidence="2" id="KW-1185">Reference proteome</keyword>
<protein>
    <submittedName>
        <fullName evidence="1">Uncharacterized protein</fullName>
    </submittedName>
</protein>
<evidence type="ECO:0000313" key="2">
    <source>
        <dbReference type="Proteomes" id="UP001634394"/>
    </source>
</evidence>
<evidence type="ECO:0000313" key="1">
    <source>
        <dbReference type="EMBL" id="KAL3855268.1"/>
    </source>
</evidence>
<dbReference type="Proteomes" id="UP001634394">
    <property type="component" value="Unassembled WGS sequence"/>
</dbReference>
<comment type="caution">
    <text evidence="1">The sequence shown here is derived from an EMBL/GenBank/DDBJ whole genome shotgun (WGS) entry which is preliminary data.</text>
</comment>
<accession>A0ABD3V3Y5</accession>
<gene>
    <name evidence="1" type="ORF">ACJMK2_014484</name>
</gene>
<sequence>MPSLSENTICLIVESKGLESVWLKDTTTPLMIDKGTLNDDIDLPNELTFHLKRGSGDLTLNLKKNQDINPNADEYFVRKLKDGQSVLVKIENVEKEDLAYYQDKENEAFVTVRCAKRSNEECDRSLYGNIRIGRRSYDLRPAEIDVTSRELSDDEEYIRGYSSAENKETIHASEKEMEEGLKTLLRQFDAHKKHGNIGPAVDTSSARNVPAFSNRWAIDKSRQLKKAYEVEVAVLVDESIWSLNEGIGQQCEDSPEIVSG</sequence>
<name>A0ABD3V3Y5_SINWO</name>
<dbReference type="AlphaFoldDB" id="A0ABD3V3Y5"/>
<dbReference type="EMBL" id="JBJQND010000014">
    <property type="protein sequence ID" value="KAL3855268.1"/>
    <property type="molecule type" value="Genomic_DNA"/>
</dbReference>
<organism evidence="1 2">
    <name type="scientific">Sinanodonta woodiana</name>
    <name type="common">Chinese pond mussel</name>
    <name type="synonym">Anodonta woodiana</name>
    <dbReference type="NCBI Taxonomy" id="1069815"/>
    <lineage>
        <taxon>Eukaryota</taxon>
        <taxon>Metazoa</taxon>
        <taxon>Spiralia</taxon>
        <taxon>Lophotrochozoa</taxon>
        <taxon>Mollusca</taxon>
        <taxon>Bivalvia</taxon>
        <taxon>Autobranchia</taxon>
        <taxon>Heteroconchia</taxon>
        <taxon>Palaeoheterodonta</taxon>
        <taxon>Unionida</taxon>
        <taxon>Unionoidea</taxon>
        <taxon>Unionidae</taxon>
        <taxon>Unioninae</taxon>
        <taxon>Sinanodonta</taxon>
    </lineage>
</organism>
<proteinExistence type="predicted"/>
<reference evidence="1 2" key="1">
    <citation type="submission" date="2024-11" db="EMBL/GenBank/DDBJ databases">
        <title>Chromosome-level genome assembly of the freshwater bivalve Anodonta woodiana.</title>
        <authorList>
            <person name="Chen X."/>
        </authorList>
    </citation>
    <scope>NUCLEOTIDE SEQUENCE [LARGE SCALE GENOMIC DNA]</scope>
    <source>
        <strain evidence="1">MN2024</strain>
        <tissue evidence="1">Gills</tissue>
    </source>
</reference>